<evidence type="ECO:0000313" key="2">
    <source>
        <dbReference type="Proteomes" id="UP000603141"/>
    </source>
</evidence>
<protein>
    <submittedName>
        <fullName evidence="1">Uncharacterized protein</fullName>
    </submittedName>
</protein>
<dbReference type="Proteomes" id="UP000603141">
    <property type="component" value="Unassembled WGS sequence"/>
</dbReference>
<dbReference type="AlphaFoldDB" id="A0A934S5C5"/>
<name>A0A934S5C5_9BACT</name>
<organism evidence="1 2">
    <name type="scientific">Luteolibacter pohnpeiensis</name>
    <dbReference type="NCBI Taxonomy" id="454153"/>
    <lineage>
        <taxon>Bacteria</taxon>
        <taxon>Pseudomonadati</taxon>
        <taxon>Verrucomicrobiota</taxon>
        <taxon>Verrucomicrobiia</taxon>
        <taxon>Verrucomicrobiales</taxon>
        <taxon>Verrucomicrobiaceae</taxon>
        <taxon>Luteolibacter</taxon>
    </lineage>
</organism>
<gene>
    <name evidence="1" type="ORF">JIN85_03470</name>
</gene>
<dbReference type="SUPFAM" id="SSF56399">
    <property type="entry name" value="ADP-ribosylation"/>
    <property type="match status" value="1"/>
</dbReference>
<dbReference type="EMBL" id="JAENIJ010000004">
    <property type="protein sequence ID" value="MBK1881459.1"/>
    <property type="molecule type" value="Genomic_DNA"/>
</dbReference>
<accession>A0A934S5C5</accession>
<evidence type="ECO:0000313" key="1">
    <source>
        <dbReference type="EMBL" id="MBK1881459.1"/>
    </source>
</evidence>
<keyword evidence="2" id="KW-1185">Reference proteome</keyword>
<sequence length="196" mass="22478">MNQAFQYQRLVLGYHGCDKAVADRVLMGDDTLKKSEKSYDWLGSGIYFWEHGPERAFEWAEEQMKRAKKIKTPAVLGAVIHLGNCFDMMDIHSTRVLAEAFPRFKRTYAEIGEVLPENTPIGMGDSDLLLRRLDCSMINWLTEEFDADPHFPRYDSVRGVFQEADPAFEGSSIRKKSHIQLAIRNPACIIGYFRPL</sequence>
<comment type="caution">
    <text evidence="1">The sequence shown here is derived from an EMBL/GenBank/DDBJ whole genome shotgun (WGS) entry which is preliminary data.</text>
</comment>
<dbReference type="RefSeq" id="WP_200267686.1">
    <property type="nucleotide sequence ID" value="NZ_JAENIJ010000004.1"/>
</dbReference>
<proteinExistence type="predicted"/>
<reference evidence="1" key="1">
    <citation type="submission" date="2021-01" db="EMBL/GenBank/DDBJ databases">
        <title>Modified the classification status of verrucomicrobia.</title>
        <authorList>
            <person name="Feng X."/>
        </authorList>
    </citation>
    <scope>NUCLEOTIDE SEQUENCE</scope>
    <source>
        <strain evidence="1">KCTC 22041</strain>
    </source>
</reference>